<dbReference type="OrthoDB" id="3236755at2759"/>
<proteinExistence type="predicted"/>
<dbReference type="EMBL" id="MU154544">
    <property type="protein sequence ID" value="KAF9497338.1"/>
    <property type="molecule type" value="Genomic_DNA"/>
</dbReference>
<accession>A0A9P6A1Z6</accession>
<evidence type="ECO:0000313" key="1">
    <source>
        <dbReference type="EMBL" id="KAF9497338.1"/>
    </source>
</evidence>
<protein>
    <submittedName>
        <fullName evidence="1">Uncharacterized protein</fullName>
    </submittedName>
</protein>
<reference evidence="1" key="1">
    <citation type="submission" date="2020-11" db="EMBL/GenBank/DDBJ databases">
        <authorList>
            <consortium name="DOE Joint Genome Institute"/>
            <person name="Ahrendt S."/>
            <person name="Riley R."/>
            <person name="Andreopoulos W."/>
            <person name="Labutti K."/>
            <person name="Pangilinan J."/>
            <person name="Ruiz-Duenas F.J."/>
            <person name="Barrasa J.M."/>
            <person name="Sanchez-Garcia M."/>
            <person name="Camarero S."/>
            <person name="Miyauchi S."/>
            <person name="Serrano A."/>
            <person name="Linde D."/>
            <person name="Babiker R."/>
            <person name="Drula E."/>
            <person name="Ayuso-Fernandez I."/>
            <person name="Pacheco R."/>
            <person name="Padilla G."/>
            <person name="Ferreira P."/>
            <person name="Barriuso J."/>
            <person name="Kellner H."/>
            <person name="Castanera R."/>
            <person name="Alfaro M."/>
            <person name="Ramirez L."/>
            <person name="Pisabarro A.G."/>
            <person name="Kuo A."/>
            <person name="Tritt A."/>
            <person name="Lipzen A."/>
            <person name="He G."/>
            <person name="Yan M."/>
            <person name="Ng V."/>
            <person name="Cullen D."/>
            <person name="Martin F."/>
            <person name="Rosso M.-N."/>
            <person name="Henrissat B."/>
            <person name="Hibbett D."/>
            <person name="Martinez A.T."/>
            <person name="Grigoriev I.V."/>
        </authorList>
    </citation>
    <scope>NUCLEOTIDE SEQUENCE</scope>
    <source>
        <strain evidence="1">ATCC 90797</strain>
    </source>
</reference>
<organism evidence="1 2">
    <name type="scientific">Pleurotus eryngii</name>
    <name type="common">Boletus of the steppes</name>
    <dbReference type="NCBI Taxonomy" id="5323"/>
    <lineage>
        <taxon>Eukaryota</taxon>
        <taxon>Fungi</taxon>
        <taxon>Dikarya</taxon>
        <taxon>Basidiomycota</taxon>
        <taxon>Agaricomycotina</taxon>
        <taxon>Agaricomycetes</taxon>
        <taxon>Agaricomycetidae</taxon>
        <taxon>Agaricales</taxon>
        <taxon>Pleurotineae</taxon>
        <taxon>Pleurotaceae</taxon>
        <taxon>Pleurotus</taxon>
    </lineage>
</organism>
<sequence>MTGNYIVKLLRKKAQHLLVLKYPWILDILDACHNLHNTIKDICNLEVFKLTITSLHDVLAFMSLSTYTLDHFDDACKKLGIGCGLEGVGETQFETVYWSLKSLIRSMDALKKVVHNKKLAIESKIFHKIFDDNDNIYKFTKNA</sequence>
<dbReference type="Proteomes" id="UP000807025">
    <property type="component" value="Unassembled WGS sequence"/>
</dbReference>
<name>A0A9P6A1Z6_PLEER</name>
<dbReference type="AlphaFoldDB" id="A0A9P6A1Z6"/>
<gene>
    <name evidence="1" type="ORF">BDN71DRAFT_1429525</name>
</gene>
<comment type="caution">
    <text evidence="1">The sequence shown here is derived from an EMBL/GenBank/DDBJ whole genome shotgun (WGS) entry which is preliminary data.</text>
</comment>
<evidence type="ECO:0000313" key="2">
    <source>
        <dbReference type="Proteomes" id="UP000807025"/>
    </source>
</evidence>
<keyword evidence="2" id="KW-1185">Reference proteome</keyword>